<name>A0AAV3NKG2_LITER</name>
<dbReference type="EMBL" id="BAABME010000125">
    <property type="protein sequence ID" value="GAA0139852.1"/>
    <property type="molecule type" value="Genomic_DNA"/>
</dbReference>
<sequence length="121" mass="13981">MDAWLALFRSMKDKTLVELRACSVPKMGELLTQPIFATGLVRMKAALEGFFSWVELLADWHEELHQSQLRHLGDLLTALTQTSHLRARDQVRLEAFGRELTESKRLLRSYRETPPSYALHC</sequence>
<reference evidence="1 2" key="1">
    <citation type="submission" date="2024-01" db="EMBL/GenBank/DDBJ databases">
        <title>The complete chloroplast genome sequence of Lithospermum erythrorhizon: insights into the phylogenetic relationship among Boraginaceae species and the maternal lineages of purple gromwells.</title>
        <authorList>
            <person name="Okada T."/>
            <person name="Watanabe K."/>
        </authorList>
    </citation>
    <scope>NUCLEOTIDE SEQUENCE [LARGE SCALE GENOMIC DNA]</scope>
</reference>
<evidence type="ECO:0000313" key="1">
    <source>
        <dbReference type="EMBL" id="GAA0139852.1"/>
    </source>
</evidence>
<protein>
    <submittedName>
        <fullName evidence="1">Uncharacterized protein</fullName>
    </submittedName>
</protein>
<keyword evidence="2" id="KW-1185">Reference proteome</keyword>
<comment type="caution">
    <text evidence="1">The sequence shown here is derived from an EMBL/GenBank/DDBJ whole genome shotgun (WGS) entry which is preliminary data.</text>
</comment>
<dbReference type="AlphaFoldDB" id="A0AAV3NKG2"/>
<accession>A0AAV3NKG2</accession>
<evidence type="ECO:0000313" key="2">
    <source>
        <dbReference type="Proteomes" id="UP001454036"/>
    </source>
</evidence>
<proteinExistence type="predicted"/>
<gene>
    <name evidence="1" type="ORF">LIER_01319</name>
</gene>
<dbReference type="Proteomes" id="UP001454036">
    <property type="component" value="Unassembled WGS sequence"/>
</dbReference>
<organism evidence="1 2">
    <name type="scientific">Lithospermum erythrorhizon</name>
    <name type="common">Purple gromwell</name>
    <name type="synonym">Lithospermum officinale var. erythrorhizon</name>
    <dbReference type="NCBI Taxonomy" id="34254"/>
    <lineage>
        <taxon>Eukaryota</taxon>
        <taxon>Viridiplantae</taxon>
        <taxon>Streptophyta</taxon>
        <taxon>Embryophyta</taxon>
        <taxon>Tracheophyta</taxon>
        <taxon>Spermatophyta</taxon>
        <taxon>Magnoliopsida</taxon>
        <taxon>eudicotyledons</taxon>
        <taxon>Gunneridae</taxon>
        <taxon>Pentapetalae</taxon>
        <taxon>asterids</taxon>
        <taxon>lamiids</taxon>
        <taxon>Boraginales</taxon>
        <taxon>Boraginaceae</taxon>
        <taxon>Boraginoideae</taxon>
        <taxon>Lithospermeae</taxon>
        <taxon>Lithospermum</taxon>
    </lineage>
</organism>